<proteinExistence type="predicted"/>
<evidence type="ECO:0000313" key="1">
    <source>
        <dbReference type="EMBL" id="KAK6589103.1"/>
    </source>
</evidence>
<keyword evidence="2" id="KW-1185">Reference proteome</keyword>
<comment type="caution">
    <text evidence="1">The sequence shown here is derived from an EMBL/GenBank/DDBJ whole genome shotgun (WGS) entry which is preliminary data.</text>
</comment>
<accession>A0AAV9XWH6</accession>
<reference evidence="1 2" key="1">
    <citation type="submission" date="2023-10" db="EMBL/GenBank/DDBJ databases">
        <title>Comparative genomics analysis reveals potential genetic determinants of host preference in Cryptosporidium xiaoi.</title>
        <authorList>
            <person name="Xiao L."/>
            <person name="Li J."/>
        </authorList>
    </citation>
    <scope>NUCLEOTIDE SEQUENCE [LARGE SCALE GENOMIC DNA]</scope>
    <source>
        <strain evidence="1 2">52996</strain>
    </source>
</reference>
<evidence type="ECO:0000313" key="2">
    <source>
        <dbReference type="Proteomes" id="UP001311799"/>
    </source>
</evidence>
<organism evidence="1 2">
    <name type="scientific">Cryptosporidium xiaoi</name>
    <dbReference type="NCBI Taxonomy" id="659607"/>
    <lineage>
        <taxon>Eukaryota</taxon>
        <taxon>Sar</taxon>
        <taxon>Alveolata</taxon>
        <taxon>Apicomplexa</taxon>
        <taxon>Conoidasida</taxon>
        <taxon>Coccidia</taxon>
        <taxon>Eucoccidiorida</taxon>
        <taxon>Eimeriorina</taxon>
        <taxon>Cryptosporidiidae</taxon>
        <taxon>Cryptosporidium</taxon>
    </lineage>
</organism>
<sequence>MDCIVSYSEKIETQIQLLKEKLDSYSLILAPIPLINCINTSNNGKVAETSNIPTKKCEICGECTKTLYYWTNYSLNTKIREIVVLKPQKVCSKCIEILDINSLISKVSSQDEDASDLFLHFLSVNKLGASKGIYLQHCASISFAIGSLSKDIEWSIRHH</sequence>
<dbReference type="Proteomes" id="UP001311799">
    <property type="component" value="Unassembled WGS sequence"/>
</dbReference>
<protein>
    <submittedName>
        <fullName evidence="1">Uncharacterized protein</fullName>
    </submittedName>
</protein>
<dbReference type="AlphaFoldDB" id="A0AAV9XWH6"/>
<dbReference type="EMBL" id="JAWDEY010000015">
    <property type="protein sequence ID" value="KAK6589103.1"/>
    <property type="molecule type" value="Genomic_DNA"/>
</dbReference>
<name>A0AAV9XWH6_9CRYT</name>
<gene>
    <name evidence="1" type="ORF">RS030_233534</name>
</gene>